<feature type="region of interest" description="Disordered" evidence="1">
    <location>
        <begin position="1"/>
        <end position="29"/>
    </location>
</feature>
<keyword evidence="2" id="KW-0472">Membrane</keyword>
<evidence type="ECO:0000313" key="3">
    <source>
        <dbReference type="EMBL" id="NYG20965.1"/>
    </source>
</evidence>
<reference evidence="3 4" key="1">
    <citation type="submission" date="2020-07" db="EMBL/GenBank/DDBJ databases">
        <title>Sequencing the genomes of 1000 actinobacteria strains.</title>
        <authorList>
            <person name="Klenk H.-P."/>
        </authorList>
    </citation>
    <scope>NUCLEOTIDE SEQUENCE [LARGE SCALE GENOMIC DNA]</scope>
    <source>
        <strain evidence="3 4">DSM 8598</strain>
    </source>
</reference>
<name>A0A852X4M5_9MICO</name>
<evidence type="ECO:0000256" key="1">
    <source>
        <dbReference type="SAM" id="MobiDB-lite"/>
    </source>
</evidence>
<proteinExistence type="predicted"/>
<evidence type="ECO:0000256" key="2">
    <source>
        <dbReference type="SAM" id="Phobius"/>
    </source>
</evidence>
<gene>
    <name evidence="3" type="ORF">BJY17_001712</name>
</gene>
<organism evidence="3 4">
    <name type="scientific">Agromyces hippuratus</name>
    <dbReference type="NCBI Taxonomy" id="286438"/>
    <lineage>
        <taxon>Bacteria</taxon>
        <taxon>Bacillati</taxon>
        <taxon>Actinomycetota</taxon>
        <taxon>Actinomycetes</taxon>
        <taxon>Micrococcales</taxon>
        <taxon>Microbacteriaceae</taxon>
        <taxon>Agromyces</taxon>
    </lineage>
</organism>
<sequence>MQNPSLGSAPGQTALPQTAGTRPLGTTGSVLPELAEAPAQERKWWRHPAFMVSIGLTFVALASAVTWFIITAVNDDSVAVTGLGLTIDGGNAHLDWSGSDAAYSVYAVHGDGETTDLTQWVTGTEAWLPSALGLYENDTCFVVRPTATTGEVSLDAETLGAQRAQSACVADATS</sequence>
<protein>
    <submittedName>
        <fullName evidence="3">Uncharacterized protein</fullName>
    </submittedName>
</protein>
<keyword evidence="4" id="KW-1185">Reference proteome</keyword>
<keyword evidence="2" id="KW-0812">Transmembrane</keyword>
<evidence type="ECO:0000313" key="4">
    <source>
        <dbReference type="Proteomes" id="UP000549066"/>
    </source>
</evidence>
<feature type="transmembrane region" description="Helical" evidence="2">
    <location>
        <begin position="49"/>
        <end position="70"/>
    </location>
</feature>
<dbReference type="AlphaFoldDB" id="A0A852X4M5"/>
<dbReference type="Proteomes" id="UP000549066">
    <property type="component" value="Unassembled WGS sequence"/>
</dbReference>
<keyword evidence="2" id="KW-1133">Transmembrane helix</keyword>
<dbReference type="EMBL" id="JACCFI010000001">
    <property type="protein sequence ID" value="NYG20965.1"/>
    <property type="molecule type" value="Genomic_DNA"/>
</dbReference>
<comment type="caution">
    <text evidence="3">The sequence shown here is derived from an EMBL/GenBank/DDBJ whole genome shotgun (WGS) entry which is preliminary data.</text>
</comment>
<dbReference type="RefSeq" id="WP_179550989.1">
    <property type="nucleotide sequence ID" value="NZ_JACCFI010000001.1"/>
</dbReference>
<accession>A0A852X4M5</accession>